<dbReference type="OrthoDB" id="10261556at2759"/>
<dbReference type="RefSeq" id="XP_001454701.1">
    <property type="nucleotide sequence ID" value="XM_001454664.1"/>
</dbReference>
<proteinExistence type="predicted"/>
<accession>A0DW87</accession>
<feature type="compositionally biased region" description="Polar residues" evidence="1">
    <location>
        <begin position="101"/>
        <end position="116"/>
    </location>
</feature>
<feature type="region of interest" description="Disordered" evidence="1">
    <location>
        <begin position="101"/>
        <end position="128"/>
    </location>
</feature>
<protein>
    <submittedName>
        <fullName evidence="2">Uncharacterized protein</fullName>
    </submittedName>
</protein>
<dbReference type="HOGENOM" id="CLU_1840414_0_0_1"/>
<name>A0DW87_PARTE</name>
<feature type="non-terminal residue" evidence="2">
    <location>
        <position position="1"/>
    </location>
</feature>
<reference evidence="2 3" key="1">
    <citation type="journal article" date="2006" name="Nature">
        <title>Global trends of whole-genome duplications revealed by the ciliate Paramecium tetraurelia.</title>
        <authorList>
            <consortium name="Genoscope"/>
            <person name="Aury J.-M."/>
            <person name="Jaillon O."/>
            <person name="Duret L."/>
            <person name="Noel B."/>
            <person name="Jubin C."/>
            <person name="Porcel B.M."/>
            <person name="Segurens B."/>
            <person name="Daubin V."/>
            <person name="Anthouard V."/>
            <person name="Aiach N."/>
            <person name="Arnaiz O."/>
            <person name="Billaut A."/>
            <person name="Beisson J."/>
            <person name="Blanc I."/>
            <person name="Bouhouche K."/>
            <person name="Camara F."/>
            <person name="Duharcourt S."/>
            <person name="Guigo R."/>
            <person name="Gogendeau D."/>
            <person name="Katinka M."/>
            <person name="Keller A.-M."/>
            <person name="Kissmehl R."/>
            <person name="Klotz C."/>
            <person name="Koll F."/>
            <person name="Le Moue A."/>
            <person name="Lepere C."/>
            <person name="Malinsky S."/>
            <person name="Nowacki M."/>
            <person name="Nowak J.K."/>
            <person name="Plattner H."/>
            <person name="Poulain J."/>
            <person name="Ruiz F."/>
            <person name="Serrano V."/>
            <person name="Zagulski M."/>
            <person name="Dessen P."/>
            <person name="Betermier M."/>
            <person name="Weissenbach J."/>
            <person name="Scarpelli C."/>
            <person name="Schachter V."/>
            <person name="Sperling L."/>
            <person name="Meyer E."/>
            <person name="Cohen J."/>
            <person name="Wincker P."/>
        </authorList>
    </citation>
    <scope>NUCLEOTIDE SEQUENCE [LARGE SCALE GENOMIC DNA]</scope>
    <source>
        <strain evidence="2 3">Stock d4-2</strain>
    </source>
</reference>
<dbReference type="InParanoid" id="A0DW87"/>
<evidence type="ECO:0000313" key="2">
    <source>
        <dbReference type="EMBL" id="CAK87304.1"/>
    </source>
</evidence>
<dbReference type="KEGG" id="ptm:GSPATT00039807001"/>
<gene>
    <name evidence="2" type="ORF">GSPATT00039807001</name>
</gene>
<dbReference type="GeneID" id="5040485"/>
<dbReference type="EMBL" id="CT868616">
    <property type="protein sequence ID" value="CAK87304.1"/>
    <property type="molecule type" value="Genomic_DNA"/>
</dbReference>
<keyword evidence="3" id="KW-1185">Reference proteome</keyword>
<dbReference type="AlphaFoldDB" id="A0DW87"/>
<sequence>KQIETHVDQVFEFQKHIRQEEDVVDITNQEFIGKLLFLISAKQKEIEELLVNGQEHDDYLDELLNLIEEDEKKKSPDIVIIDDDINSNDFALNKKPQIQQVSTYEPIQQHQNSQDLKQSDKSENNQQSKKLKINLKRSFL</sequence>
<evidence type="ECO:0000313" key="3">
    <source>
        <dbReference type="Proteomes" id="UP000000600"/>
    </source>
</evidence>
<dbReference type="Proteomes" id="UP000000600">
    <property type="component" value="Unassembled WGS sequence"/>
</dbReference>
<evidence type="ECO:0000256" key="1">
    <source>
        <dbReference type="SAM" id="MobiDB-lite"/>
    </source>
</evidence>
<organism evidence="2 3">
    <name type="scientific">Paramecium tetraurelia</name>
    <dbReference type="NCBI Taxonomy" id="5888"/>
    <lineage>
        <taxon>Eukaryota</taxon>
        <taxon>Sar</taxon>
        <taxon>Alveolata</taxon>
        <taxon>Ciliophora</taxon>
        <taxon>Intramacronucleata</taxon>
        <taxon>Oligohymenophorea</taxon>
        <taxon>Peniculida</taxon>
        <taxon>Parameciidae</taxon>
        <taxon>Paramecium</taxon>
    </lineage>
</organism>